<dbReference type="Gene3D" id="1.10.287.110">
    <property type="entry name" value="DnaJ domain"/>
    <property type="match status" value="1"/>
</dbReference>
<dbReference type="PROSITE" id="PS50076">
    <property type="entry name" value="DNAJ_2"/>
    <property type="match status" value="1"/>
</dbReference>
<dbReference type="VEuPathDB" id="PlasmoDB:PKA1H_130040800"/>
<dbReference type="OrthoDB" id="10250354at2759"/>
<dbReference type="SMART" id="SM00271">
    <property type="entry name" value="DnaJ"/>
    <property type="match status" value="1"/>
</dbReference>
<feature type="domain" description="J" evidence="2">
    <location>
        <begin position="16"/>
        <end position="103"/>
    </location>
</feature>
<dbReference type="InterPro" id="IPR001623">
    <property type="entry name" value="DnaJ_domain"/>
</dbReference>
<evidence type="ECO:0000313" key="3">
    <source>
        <dbReference type="EMBL" id="OTN67827.1"/>
    </source>
</evidence>
<feature type="region of interest" description="Disordered" evidence="1">
    <location>
        <begin position="150"/>
        <end position="250"/>
    </location>
</feature>
<dbReference type="InterPro" id="IPR036869">
    <property type="entry name" value="J_dom_sf"/>
</dbReference>
<feature type="compositionally biased region" description="Basic residues" evidence="1">
    <location>
        <begin position="220"/>
        <end position="233"/>
    </location>
</feature>
<feature type="compositionally biased region" description="Basic and acidic residues" evidence="1">
    <location>
        <begin position="362"/>
        <end position="377"/>
    </location>
</feature>
<feature type="compositionally biased region" description="Polar residues" evidence="1">
    <location>
        <begin position="67"/>
        <end position="77"/>
    </location>
</feature>
<proteinExistence type="predicted"/>
<dbReference type="AlphaFoldDB" id="A0A1Y3DYH1"/>
<feature type="compositionally biased region" description="Acidic residues" evidence="1">
    <location>
        <begin position="241"/>
        <end position="250"/>
    </location>
</feature>
<dbReference type="VEuPathDB" id="PlasmoDB:PKNH_1335700"/>
<dbReference type="SUPFAM" id="SSF46565">
    <property type="entry name" value="Chaperone J-domain"/>
    <property type="match status" value="1"/>
</dbReference>
<dbReference type="EMBL" id="NETL01000019">
    <property type="protein sequence ID" value="OTN67827.1"/>
    <property type="molecule type" value="Genomic_DNA"/>
</dbReference>
<dbReference type="PANTHER" id="PTHR24074">
    <property type="entry name" value="CO-CHAPERONE PROTEIN DJLA"/>
    <property type="match status" value="1"/>
</dbReference>
<dbReference type="PROSITE" id="PS00636">
    <property type="entry name" value="DNAJ_1"/>
    <property type="match status" value="1"/>
</dbReference>
<sequence length="389" mass="45322">MDDDGSFIPKELVGKDIYQILGLTFEDAKKDNIKNIIRKRYLKSALLLHPDKLEASSKGTGPHGTGPQATGTSASNTERFNTLKSAYEFLMNEQLRNKYNLYIAHQKTKKKKNNPSSSNISLSRFLDKRKLDAQQQEKWMFKRKLEAREREMANRGEQKNKWKNNPEEWGSNEKSDGPTESSYQNGKNSRKKKNSQQNEADREQNNLEKIKKQNEDFVRRHSSHPSSQKKRQKNVCQGEDIGVDVDGDGDGDGRDRVIEVYLDNYPHNVDLLQRYIEQKELLTVFLDFNIQKYYLNRNEEQTQCERRVGMFSFSNRTEAIRAYLHFKKNGKHIDRHFKLRLAVPCNEGVEMRSQGESPQKGGENEKPTKDNVDRMMNEMVDELDKMFSL</sequence>
<dbReference type="OMA" id="CAYEFLI"/>
<dbReference type="InterPro" id="IPR050817">
    <property type="entry name" value="DjlA_DnaK_co-chaperone"/>
</dbReference>
<dbReference type="Proteomes" id="UP000195012">
    <property type="component" value="Unassembled WGS sequence"/>
</dbReference>
<dbReference type="CDD" id="cd06257">
    <property type="entry name" value="DnaJ"/>
    <property type="match status" value="1"/>
</dbReference>
<dbReference type="eggNOG" id="ENOG502QXHJ">
    <property type="taxonomic scope" value="Eukaryota"/>
</dbReference>
<name>A0A1Y3DYH1_PLAKN</name>
<feature type="region of interest" description="Disordered" evidence="1">
    <location>
        <begin position="348"/>
        <end position="377"/>
    </location>
</feature>
<organism evidence="3 4">
    <name type="scientific">Plasmodium knowlesi</name>
    <dbReference type="NCBI Taxonomy" id="5850"/>
    <lineage>
        <taxon>Eukaryota</taxon>
        <taxon>Sar</taxon>
        <taxon>Alveolata</taxon>
        <taxon>Apicomplexa</taxon>
        <taxon>Aconoidasida</taxon>
        <taxon>Haemosporida</taxon>
        <taxon>Plasmodiidae</taxon>
        <taxon>Plasmodium</taxon>
        <taxon>Plasmodium (Plasmodium)</taxon>
    </lineage>
</organism>
<dbReference type="VEuPathDB" id="PlasmoDB:PKNOH_S05379800"/>
<feature type="compositionally biased region" description="Basic and acidic residues" evidence="1">
    <location>
        <begin position="199"/>
        <end position="219"/>
    </location>
</feature>
<feature type="region of interest" description="Disordered" evidence="1">
    <location>
        <begin position="53"/>
        <end position="77"/>
    </location>
</feature>
<evidence type="ECO:0000259" key="2">
    <source>
        <dbReference type="PROSITE" id="PS50076"/>
    </source>
</evidence>
<evidence type="ECO:0000313" key="4">
    <source>
        <dbReference type="Proteomes" id="UP000195012"/>
    </source>
</evidence>
<reference evidence="3 4" key="1">
    <citation type="submission" date="2017-05" db="EMBL/GenBank/DDBJ databases">
        <title>PacBio assembly of a Plasmodium knowlesi genome sequence with Hi-C correction and manual annotation of the SICAvar gene family.</title>
        <authorList>
            <person name="Lapp S.A."/>
            <person name="Geraldo J.A."/>
            <person name="Chien J.-T."/>
            <person name="Ay F."/>
            <person name="Pakala S.B."/>
            <person name="Batugedara G."/>
            <person name="Humphrey J.C."/>
            <person name="Debarry J.D."/>
            <person name="Le Roch K.G."/>
            <person name="Galinski M.R."/>
            <person name="Kissinger J.C."/>
        </authorList>
    </citation>
    <scope>NUCLEOTIDE SEQUENCE [LARGE SCALE GENOMIC DNA]</scope>
    <source>
        <strain evidence="4">Malayan Strain Pk1 (A+)</strain>
    </source>
</reference>
<accession>A0A1Y3DYH1</accession>
<feature type="compositionally biased region" description="Basic and acidic residues" evidence="1">
    <location>
        <begin position="150"/>
        <end position="177"/>
    </location>
</feature>
<evidence type="ECO:0000256" key="1">
    <source>
        <dbReference type="SAM" id="MobiDB-lite"/>
    </source>
</evidence>
<gene>
    <name evidence="3" type="ORF">PKNOH_S05379800</name>
</gene>
<protein>
    <submittedName>
        <fullName evidence="3">DnaJ domain containing protein</fullName>
    </submittedName>
</protein>
<dbReference type="InterPro" id="IPR018253">
    <property type="entry name" value="DnaJ_domain_CS"/>
</dbReference>
<comment type="caution">
    <text evidence="3">The sequence shown here is derived from an EMBL/GenBank/DDBJ whole genome shotgun (WGS) entry which is preliminary data.</text>
</comment>